<dbReference type="RefSeq" id="XP_037160445.1">
    <property type="nucleotide sequence ID" value="XM_037312597.1"/>
</dbReference>
<comment type="caution">
    <text evidence="1">The sequence shown here is derived from an EMBL/GenBank/DDBJ whole genome shotgun (WGS) entry which is preliminary data.</text>
</comment>
<evidence type="ECO:0000313" key="2">
    <source>
        <dbReference type="Proteomes" id="UP000578531"/>
    </source>
</evidence>
<dbReference type="OrthoDB" id="10475329at2759"/>
<organism evidence="1 2">
    <name type="scientific">Letharia columbiana</name>
    <dbReference type="NCBI Taxonomy" id="112416"/>
    <lineage>
        <taxon>Eukaryota</taxon>
        <taxon>Fungi</taxon>
        <taxon>Dikarya</taxon>
        <taxon>Ascomycota</taxon>
        <taxon>Pezizomycotina</taxon>
        <taxon>Lecanoromycetes</taxon>
        <taxon>OSLEUM clade</taxon>
        <taxon>Lecanoromycetidae</taxon>
        <taxon>Lecanorales</taxon>
        <taxon>Lecanorineae</taxon>
        <taxon>Parmeliaceae</taxon>
        <taxon>Letharia</taxon>
    </lineage>
</organism>
<reference evidence="1 2" key="1">
    <citation type="journal article" date="2020" name="Genomics">
        <title>Complete, high-quality genomes from long-read metagenomic sequencing of two wolf lichen thalli reveals enigmatic genome architecture.</title>
        <authorList>
            <person name="McKenzie S.K."/>
            <person name="Walston R.F."/>
            <person name="Allen J.L."/>
        </authorList>
    </citation>
    <scope>NUCLEOTIDE SEQUENCE [LARGE SCALE GENOMIC DNA]</scope>
    <source>
        <strain evidence="1">WasteWater2</strain>
    </source>
</reference>
<proteinExistence type="predicted"/>
<keyword evidence="2" id="KW-1185">Reference proteome</keyword>
<dbReference type="Proteomes" id="UP000578531">
    <property type="component" value="Unassembled WGS sequence"/>
</dbReference>
<sequence>MSDLVLFKIEKTTARLLAQSQEMGLLLKATNPLPGNAGLREAAGLLFDPFVNFAIVRDSTKAVAASVTTSLHSGVYDPNGTYIPESGLNNGDTIVRCSSKGILQMEKKNTYIDNDSLDVVMAQDPDNVKGCFEQGTLKTYVTVPPVTLNRPSIVRLCPGFVQQEHDNLRYSPKTPGGTLVRKCRLLWNDGEAWLKSSNAKTVVDLAVAEDPYYEYERALLQTRPSNLNNGGLSQTRTQKILQAFKTPETDGWTAWRNNLGSGNSAKALVVPAAVAALSTLMEQQRYCLQTPNPDGTFQPSPGTQQGWITWVSEPDADWVSVGSR</sequence>
<dbReference type="AlphaFoldDB" id="A0A8H6FM50"/>
<protein>
    <submittedName>
        <fullName evidence="1">Uncharacterized protein</fullName>
    </submittedName>
</protein>
<accession>A0A8H6FM50</accession>
<name>A0A8H6FM50_9LECA</name>
<gene>
    <name evidence="1" type="ORF">HO173_010712</name>
</gene>
<dbReference type="GeneID" id="59292358"/>
<evidence type="ECO:0000313" key="1">
    <source>
        <dbReference type="EMBL" id="KAF6231012.1"/>
    </source>
</evidence>
<dbReference type="EMBL" id="JACCJC010000061">
    <property type="protein sequence ID" value="KAF6231012.1"/>
    <property type="molecule type" value="Genomic_DNA"/>
</dbReference>